<evidence type="ECO:0000256" key="4">
    <source>
        <dbReference type="ARBA" id="ARBA00023159"/>
    </source>
</evidence>
<keyword evidence="2" id="KW-0963">Cytoplasm</keyword>
<dbReference type="Pfam" id="PF00072">
    <property type="entry name" value="Response_reg"/>
    <property type="match status" value="1"/>
</dbReference>
<comment type="function">
    <text evidence="6">Required for high-level post-exponential phase expression of a series of secreted proteins.</text>
</comment>
<dbReference type="PROSITE" id="PS50930">
    <property type="entry name" value="HTH_LYTTR"/>
    <property type="match status" value="1"/>
</dbReference>
<dbReference type="InterPro" id="IPR007492">
    <property type="entry name" value="LytTR_DNA-bd_dom"/>
</dbReference>
<dbReference type="AlphaFoldDB" id="A0A6I1MSG9"/>
<dbReference type="GO" id="GO:0000156">
    <property type="term" value="F:phosphorelay response regulator activity"/>
    <property type="evidence" value="ECO:0007669"/>
    <property type="project" value="InterPro"/>
</dbReference>
<dbReference type="PANTHER" id="PTHR37299:SF3">
    <property type="entry name" value="STAGE 0 SPORULATION PROTEIN A HOMOLOG"/>
    <property type="match status" value="1"/>
</dbReference>
<name>A0A6I1MSG9_9CLOT</name>
<sequence length="234" mass="27332">MGINIFICEDNEIQRNTLNKIIEKIILIENLDMKIALSTHDPYELIDYVSKDKDISIYFLDINLQSDINGLDLASMIRKYDPTGTIIFITTHSEMSYLTFLYKIEAMDYIVKDDFFKLEERINDCILQANKKFSLNVIKPKKNLTVKIYDTIINIDYDNILFLKTAPNSHKIIVQAINRQVEFYGKLKDVESKLPENFYRCHKCCIINKNFIQQIDIKNKIITMNSSFECPSSA</sequence>
<dbReference type="Gene3D" id="2.40.50.1020">
    <property type="entry name" value="LytTr DNA-binding domain"/>
    <property type="match status" value="1"/>
</dbReference>
<reference evidence="10 11" key="1">
    <citation type="submission" date="2019-10" db="EMBL/GenBank/DDBJ databases">
        <title>The Genome Sequence of Clostridium tarantellae Isolated from Fish Brain.</title>
        <authorList>
            <person name="Bano L."/>
            <person name="Kiel M."/>
            <person name="Sales G."/>
            <person name="Doxey A.C."/>
            <person name="Mansfield M.J."/>
            <person name="Schiavone M."/>
            <person name="Rossetto O."/>
            <person name="Pirazzini M."/>
            <person name="Dobrindt U."/>
            <person name="Montecucco C."/>
        </authorList>
    </citation>
    <scope>NUCLEOTIDE SEQUENCE [LARGE SCALE GENOMIC DNA]</scope>
    <source>
        <strain evidence="10 11">DSM 3997</strain>
    </source>
</reference>
<dbReference type="SUPFAM" id="SSF52172">
    <property type="entry name" value="CheY-like"/>
    <property type="match status" value="1"/>
</dbReference>
<evidence type="ECO:0000313" key="10">
    <source>
        <dbReference type="EMBL" id="MPQ45137.1"/>
    </source>
</evidence>
<feature type="non-terminal residue" evidence="10">
    <location>
        <position position="234"/>
    </location>
</feature>
<dbReference type="EMBL" id="WHJC01000457">
    <property type="protein sequence ID" value="MPQ45137.1"/>
    <property type="molecule type" value="Genomic_DNA"/>
</dbReference>
<feature type="domain" description="Response regulatory" evidence="8">
    <location>
        <begin position="4"/>
        <end position="127"/>
    </location>
</feature>
<dbReference type="InterPro" id="IPR046947">
    <property type="entry name" value="LytR-like"/>
</dbReference>
<dbReference type="PROSITE" id="PS50110">
    <property type="entry name" value="RESPONSE_REGULATORY"/>
    <property type="match status" value="1"/>
</dbReference>
<feature type="modified residue" description="4-aspartylphosphate" evidence="7">
    <location>
        <position position="61"/>
    </location>
</feature>
<accession>A0A6I1MSG9</accession>
<dbReference type="InterPro" id="IPR011006">
    <property type="entry name" value="CheY-like_superfamily"/>
</dbReference>
<keyword evidence="11" id="KW-1185">Reference proteome</keyword>
<evidence type="ECO:0000256" key="6">
    <source>
        <dbReference type="ARBA" id="ARBA00037164"/>
    </source>
</evidence>
<dbReference type="InterPro" id="IPR001789">
    <property type="entry name" value="Sig_transdc_resp-reg_receiver"/>
</dbReference>
<keyword evidence="4" id="KW-0010">Activator</keyword>
<organism evidence="10 11">
    <name type="scientific">Clostridium tarantellae</name>
    <dbReference type="NCBI Taxonomy" id="39493"/>
    <lineage>
        <taxon>Bacteria</taxon>
        <taxon>Bacillati</taxon>
        <taxon>Bacillota</taxon>
        <taxon>Clostridia</taxon>
        <taxon>Eubacteriales</taxon>
        <taxon>Clostridiaceae</taxon>
        <taxon>Clostridium</taxon>
    </lineage>
</organism>
<comment type="function">
    <text evidence="5">May play the central regulatory role in sporulation. It may be an element of the effector pathway responsible for the activation of sporulation genes in response to nutritional stress. Spo0A may act in concert with spo0H (a sigma factor) to control the expression of some genes that are critical to the sporulation process.</text>
</comment>
<dbReference type="Proteomes" id="UP000430345">
    <property type="component" value="Unassembled WGS sequence"/>
</dbReference>
<evidence type="ECO:0000256" key="7">
    <source>
        <dbReference type="PROSITE-ProRule" id="PRU00169"/>
    </source>
</evidence>
<protein>
    <recommendedName>
        <fullName evidence="1">Stage 0 sporulation protein A homolog</fullName>
    </recommendedName>
</protein>
<evidence type="ECO:0000256" key="1">
    <source>
        <dbReference type="ARBA" id="ARBA00018672"/>
    </source>
</evidence>
<dbReference type="Gene3D" id="3.40.50.2300">
    <property type="match status" value="1"/>
</dbReference>
<evidence type="ECO:0000256" key="3">
    <source>
        <dbReference type="ARBA" id="ARBA00023012"/>
    </source>
</evidence>
<proteinExistence type="predicted"/>
<dbReference type="GO" id="GO:0003677">
    <property type="term" value="F:DNA binding"/>
    <property type="evidence" value="ECO:0007669"/>
    <property type="project" value="InterPro"/>
</dbReference>
<dbReference type="PANTHER" id="PTHR37299">
    <property type="entry name" value="TRANSCRIPTIONAL REGULATOR-RELATED"/>
    <property type="match status" value="1"/>
</dbReference>
<evidence type="ECO:0000256" key="2">
    <source>
        <dbReference type="ARBA" id="ARBA00022490"/>
    </source>
</evidence>
<gene>
    <name evidence="10" type="ORF">GBZ86_15545</name>
</gene>
<feature type="domain" description="HTH LytTR-type" evidence="9">
    <location>
        <begin position="144"/>
        <end position="234"/>
    </location>
</feature>
<evidence type="ECO:0000256" key="5">
    <source>
        <dbReference type="ARBA" id="ARBA00024867"/>
    </source>
</evidence>
<keyword evidence="3" id="KW-0902">Two-component regulatory system</keyword>
<evidence type="ECO:0000313" key="11">
    <source>
        <dbReference type="Proteomes" id="UP000430345"/>
    </source>
</evidence>
<evidence type="ECO:0000259" key="9">
    <source>
        <dbReference type="PROSITE" id="PS50930"/>
    </source>
</evidence>
<dbReference type="SMART" id="SM00448">
    <property type="entry name" value="REC"/>
    <property type="match status" value="1"/>
</dbReference>
<evidence type="ECO:0000259" key="8">
    <source>
        <dbReference type="PROSITE" id="PS50110"/>
    </source>
</evidence>
<comment type="caution">
    <text evidence="10">The sequence shown here is derived from an EMBL/GenBank/DDBJ whole genome shotgun (WGS) entry which is preliminary data.</text>
</comment>
<dbReference type="SMART" id="SM00850">
    <property type="entry name" value="LytTR"/>
    <property type="match status" value="1"/>
</dbReference>
<keyword evidence="7" id="KW-0597">Phosphoprotein</keyword>
<dbReference type="Pfam" id="PF04397">
    <property type="entry name" value="LytTR"/>
    <property type="match status" value="1"/>
</dbReference>